<feature type="chain" id="PRO_5015125499" evidence="7">
    <location>
        <begin position="21"/>
        <end position="476"/>
    </location>
</feature>
<sequence length="476" mass="55246">MRPHYIILVGAVALLTPATSTSIERDSKVTSVLARSFHTGTNRFLRIHYDDVEERAFGINSIPGVDRFSSYLSKQKLAKYLKNDEDMDVVFTKLKLNTAGEKLFENPKFLDWVKYVDDYNDKNPDKAKSMLLTLLNQYNDEPLSKMLEAAKQVKSTNSIATRLQTEQMNMWKRDDITADELFQIYRLHDGVPAYPAINIWMRYADEFAPGTKTTLFETLQKHYSDNALSQVVIAMMKVPSTEKWAVDLQKQQIRLWLDKLESPENVFKLLMLDKGADNLLANPQFKVWTGYAIEFRKHAPGTQMSVIDTLMKNYTPKNMATIINTAKQNPNTKRMAQYMQADEVKLVETLYVAKVEKIKEEWNQQIRVWLDRMEPPENVFKILKLDKEADNLLANPQMKVWTKYTKKFKDRTKEMHLTVTEGILSDTLLKYYNPEHLATFIATAKKNPNTELMAQYEEAVLVHKKYMAKIKKILVD</sequence>
<dbReference type="Pfam" id="PF22748">
    <property type="entry name" value="PexRD54_WY"/>
    <property type="match status" value="3"/>
</dbReference>
<evidence type="ECO:0000256" key="3">
    <source>
        <dbReference type="ARBA" id="ARBA00010400"/>
    </source>
</evidence>
<dbReference type="AlphaFoldDB" id="A0A2P4Y0B3"/>
<accession>A0A2P4Y0B3</accession>
<keyword evidence="5 7" id="KW-0732">Signal</keyword>
<protein>
    <submittedName>
        <fullName evidence="9">Avirulence protein (Avh)</fullName>
    </submittedName>
</protein>
<comment type="caution">
    <text evidence="9">The sequence shown here is derived from an EMBL/GenBank/DDBJ whole genome shotgun (WGS) entry which is preliminary data.</text>
</comment>
<dbReference type="EMBL" id="NCKW01006560">
    <property type="protein sequence ID" value="POM71238.1"/>
    <property type="molecule type" value="Genomic_DNA"/>
</dbReference>
<evidence type="ECO:0000313" key="9">
    <source>
        <dbReference type="EMBL" id="POM71238.1"/>
    </source>
</evidence>
<evidence type="ECO:0000256" key="2">
    <source>
        <dbReference type="ARBA" id="ARBA00004613"/>
    </source>
</evidence>
<evidence type="ECO:0000256" key="4">
    <source>
        <dbReference type="ARBA" id="ARBA00022525"/>
    </source>
</evidence>
<evidence type="ECO:0000256" key="1">
    <source>
        <dbReference type="ARBA" id="ARBA00004340"/>
    </source>
</evidence>
<evidence type="ECO:0000259" key="8">
    <source>
        <dbReference type="Pfam" id="PF22748"/>
    </source>
</evidence>
<dbReference type="Proteomes" id="UP000237271">
    <property type="component" value="Unassembled WGS sequence"/>
</dbReference>
<evidence type="ECO:0000313" key="10">
    <source>
        <dbReference type="Proteomes" id="UP000237271"/>
    </source>
</evidence>
<feature type="domain" description="RxLR effector PexRD54 WY" evidence="8">
    <location>
        <begin position="81"/>
        <end position="116"/>
    </location>
</feature>
<comment type="similarity">
    <text evidence="3">Belongs to the RxLR effector family.</text>
</comment>
<gene>
    <name evidence="9" type="ORF">PHPALM_12216</name>
</gene>
<dbReference type="OrthoDB" id="118898at2759"/>
<comment type="subcellular location">
    <subcellularLocation>
        <location evidence="1">Host cell</location>
    </subcellularLocation>
    <subcellularLocation>
        <location evidence="2">Secreted</location>
    </subcellularLocation>
</comment>
<keyword evidence="10" id="KW-1185">Reference proteome</keyword>
<feature type="domain" description="RxLR effector PexRD54 WY" evidence="8">
    <location>
        <begin position="252"/>
        <end position="291"/>
    </location>
</feature>
<evidence type="ECO:0000256" key="5">
    <source>
        <dbReference type="ARBA" id="ARBA00022729"/>
    </source>
</evidence>
<name>A0A2P4Y0B3_9STRA</name>
<evidence type="ECO:0000256" key="6">
    <source>
        <dbReference type="ARBA" id="ARBA00023026"/>
    </source>
</evidence>
<evidence type="ECO:0000256" key="7">
    <source>
        <dbReference type="SAM" id="SignalP"/>
    </source>
</evidence>
<keyword evidence="4" id="KW-0964">Secreted</keyword>
<reference evidence="9 10" key="1">
    <citation type="journal article" date="2017" name="Genome Biol. Evol.">
        <title>Phytophthora megakarya and P. palmivora, closely related causal agents of cacao black pod rot, underwent increases in genome sizes and gene numbers by different mechanisms.</title>
        <authorList>
            <person name="Ali S.S."/>
            <person name="Shao J."/>
            <person name="Lary D.J."/>
            <person name="Kronmiller B."/>
            <person name="Shen D."/>
            <person name="Strem M.D."/>
            <person name="Amoako-Attah I."/>
            <person name="Akrofi A.Y."/>
            <person name="Begoude B.A."/>
            <person name="Ten Hoopen G.M."/>
            <person name="Coulibaly K."/>
            <person name="Kebe B.I."/>
            <person name="Melnick R.L."/>
            <person name="Guiltinan M.J."/>
            <person name="Tyler B.M."/>
            <person name="Meinhardt L.W."/>
            <person name="Bailey B.A."/>
        </authorList>
    </citation>
    <scope>NUCLEOTIDE SEQUENCE [LARGE SCALE GENOMIC DNA]</scope>
    <source>
        <strain evidence="10">sbr112.9</strain>
    </source>
</reference>
<dbReference type="GO" id="GO:0005576">
    <property type="term" value="C:extracellular region"/>
    <property type="evidence" value="ECO:0007669"/>
    <property type="project" value="UniProtKB-SubCell"/>
</dbReference>
<keyword evidence="6" id="KW-0843">Virulence</keyword>
<dbReference type="GO" id="GO:0043657">
    <property type="term" value="C:host cell"/>
    <property type="evidence" value="ECO:0007669"/>
    <property type="project" value="UniProtKB-SubCell"/>
</dbReference>
<feature type="signal peptide" evidence="7">
    <location>
        <begin position="1"/>
        <end position="20"/>
    </location>
</feature>
<proteinExistence type="inferred from homology"/>
<organism evidence="9 10">
    <name type="scientific">Phytophthora palmivora</name>
    <dbReference type="NCBI Taxonomy" id="4796"/>
    <lineage>
        <taxon>Eukaryota</taxon>
        <taxon>Sar</taxon>
        <taxon>Stramenopiles</taxon>
        <taxon>Oomycota</taxon>
        <taxon>Peronosporomycetes</taxon>
        <taxon>Peronosporales</taxon>
        <taxon>Peronosporaceae</taxon>
        <taxon>Phytophthora</taxon>
    </lineage>
</organism>
<feature type="domain" description="RxLR effector PexRD54 WY" evidence="8">
    <location>
        <begin position="365"/>
        <end position="404"/>
    </location>
</feature>
<dbReference type="InterPro" id="IPR054463">
    <property type="entry name" value="PexRD54_WY"/>
</dbReference>